<evidence type="ECO:0000256" key="3">
    <source>
        <dbReference type="ARBA" id="ARBA00008773"/>
    </source>
</evidence>
<evidence type="ECO:0000256" key="5">
    <source>
        <dbReference type="ARBA" id="ARBA00022622"/>
    </source>
</evidence>
<dbReference type="GO" id="GO:0098552">
    <property type="term" value="C:side of membrane"/>
    <property type="evidence" value="ECO:0007669"/>
    <property type="project" value="UniProtKB-KW"/>
</dbReference>
<comment type="subcellular location">
    <subcellularLocation>
        <location evidence="2">Cell membrane</location>
        <topology evidence="2">Lipid-anchor</topology>
        <topology evidence="2">GPI-anchor</topology>
    </subcellularLocation>
</comment>
<keyword evidence="5" id="KW-0325">Glycoprotein</keyword>
<dbReference type="OMA" id="PQTMIRF"/>
<evidence type="ECO:0000313" key="14">
    <source>
        <dbReference type="Proteomes" id="UP000594263"/>
    </source>
</evidence>
<feature type="chain" id="PRO_5029684156" description="glucan endo-1,3-beta-D-glucosidase" evidence="12">
    <location>
        <begin position="17"/>
        <end position="369"/>
    </location>
</feature>
<dbReference type="GO" id="GO:0042973">
    <property type="term" value="F:glucan endo-1,3-beta-D-glucosidase activity"/>
    <property type="evidence" value="ECO:0007669"/>
    <property type="project" value="UniProtKB-EC"/>
</dbReference>
<evidence type="ECO:0000256" key="6">
    <source>
        <dbReference type="ARBA" id="ARBA00022729"/>
    </source>
</evidence>
<name>A0A7N0RH34_KALFE</name>
<keyword evidence="6 12" id="KW-0732">Signal</keyword>
<dbReference type="FunFam" id="3.20.20.80:FF:000002">
    <property type="entry name" value="Glucan endo-1,3-beta-glucosidase 3"/>
    <property type="match status" value="1"/>
</dbReference>
<evidence type="ECO:0000256" key="2">
    <source>
        <dbReference type="ARBA" id="ARBA00004609"/>
    </source>
</evidence>
<evidence type="ECO:0000256" key="12">
    <source>
        <dbReference type="SAM" id="SignalP"/>
    </source>
</evidence>
<evidence type="ECO:0000313" key="13">
    <source>
        <dbReference type="EnsemblPlants" id="Kaladp0011s0480.1.v1.1.CDS.1"/>
    </source>
</evidence>
<keyword evidence="10" id="KW-0326">Glycosidase</keyword>
<dbReference type="GO" id="GO:0005886">
    <property type="term" value="C:plasma membrane"/>
    <property type="evidence" value="ECO:0007669"/>
    <property type="project" value="UniProtKB-SubCell"/>
</dbReference>
<accession>A0A7N0RH34</accession>
<dbReference type="Gramene" id="Kaladp0011s0480.1.v1.1">
    <property type="protein sequence ID" value="Kaladp0011s0480.1.v1.1.CDS.1"/>
    <property type="gene ID" value="Kaladp0011s0480.v1.1"/>
</dbReference>
<keyword evidence="5" id="KW-0472">Membrane</keyword>
<keyword evidence="14" id="KW-1185">Reference proteome</keyword>
<feature type="signal peptide" evidence="12">
    <location>
        <begin position="1"/>
        <end position="16"/>
    </location>
</feature>
<sequence>MILLVLCLFYLLTISGEPTDAKTLRNVGICYGRLGDNLPSFSESIQLIKSMNASGVKIYDANPDLLHLLSDSELRVSIMVPNGDIRRIASNQSLADEWVERHVIPFHPRTRIESILVGNEILSDSTEQGKQVWHALVPAMERISSSLKTRGGRSARGIRVGTPLAMDMVVSTFPPSSGAFRSDVRDSVMAPLLNFLNRTGSHFFLDVYTYFPWSSDPSHIDLDYALLVEQENVNYTDPESGLTYTNLLDQMLDSVYFAMGKLGYHRVKLAIAETGWPNGDGGDVFGANSFNAGTYNRNVIKRVTSDPPIGTPARPGEAITSYLFALYDENQKPGPDVERHWGMLSPSGSPHYVLDLTGDLYRPEIPLDP</sequence>
<dbReference type="EC" id="3.2.1.39" evidence="4"/>
<dbReference type="InterPro" id="IPR017853">
    <property type="entry name" value="GH"/>
</dbReference>
<organism evidence="13 14">
    <name type="scientific">Kalanchoe fedtschenkoi</name>
    <name type="common">Lavender scallops</name>
    <name type="synonym">South American air plant</name>
    <dbReference type="NCBI Taxonomy" id="63787"/>
    <lineage>
        <taxon>Eukaryota</taxon>
        <taxon>Viridiplantae</taxon>
        <taxon>Streptophyta</taxon>
        <taxon>Embryophyta</taxon>
        <taxon>Tracheophyta</taxon>
        <taxon>Spermatophyta</taxon>
        <taxon>Magnoliopsida</taxon>
        <taxon>eudicotyledons</taxon>
        <taxon>Gunneridae</taxon>
        <taxon>Pentapetalae</taxon>
        <taxon>Saxifragales</taxon>
        <taxon>Crassulaceae</taxon>
        <taxon>Kalanchoe</taxon>
    </lineage>
</organism>
<dbReference type="Pfam" id="PF00332">
    <property type="entry name" value="Glyco_hydro_17"/>
    <property type="match status" value="1"/>
</dbReference>
<reference evidence="13" key="1">
    <citation type="submission" date="2021-01" db="UniProtKB">
        <authorList>
            <consortium name="EnsemblPlants"/>
        </authorList>
    </citation>
    <scope>IDENTIFICATION</scope>
</reference>
<proteinExistence type="inferred from homology"/>
<dbReference type="InterPro" id="IPR044965">
    <property type="entry name" value="Glyco_hydro_17_plant"/>
</dbReference>
<dbReference type="EnsemblPlants" id="Kaladp0011s0480.1.v1.1">
    <property type="protein sequence ID" value="Kaladp0011s0480.1.v1.1.CDS.1"/>
    <property type="gene ID" value="Kaladp0011s0480.v1.1"/>
</dbReference>
<keyword evidence="8" id="KW-0611">Plant defense</keyword>
<evidence type="ECO:0000256" key="10">
    <source>
        <dbReference type="ARBA" id="ARBA00023295"/>
    </source>
</evidence>
<comment type="catalytic activity">
    <reaction evidence="1">
        <text>Hydrolysis of (1-&gt;3)-beta-D-glucosidic linkages in (1-&gt;3)-beta-D-glucans.</text>
        <dbReference type="EC" id="3.2.1.39"/>
    </reaction>
</comment>
<dbReference type="Gene3D" id="3.20.20.80">
    <property type="entry name" value="Glycosidases"/>
    <property type="match status" value="1"/>
</dbReference>
<evidence type="ECO:0000256" key="8">
    <source>
        <dbReference type="ARBA" id="ARBA00022821"/>
    </source>
</evidence>
<keyword evidence="5" id="KW-0449">Lipoprotein</keyword>
<evidence type="ECO:0000256" key="7">
    <source>
        <dbReference type="ARBA" id="ARBA00022801"/>
    </source>
</evidence>
<dbReference type="GO" id="GO:0006952">
    <property type="term" value="P:defense response"/>
    <property type="evidence" value="ECO:0007669"/>
    <property type="project" value="UniProtKB-KW"/>
</dbReference>
<dbReference type="SUPFAM" id="SSF51445">
    <property type="entry name" value="(Trans)glycosidases"/>
    <property type="match status" value="1"/>
</dbReference>
<protein>
    <recommendedName>
        <fullName evidence="4">glucan endo-1,3-beta-D-glucosidase</fullName>
        <ecNumber evidence="4">3.2.1.39</ecNumber>
    </recommendedName>
</protein>
<evidence type="ECO:0000256" key="9">
    <source>
        <dbReference type="ARBA" id="ARBA00023157"/>
    </source>
</evidence>
<keyword evidence="7" id="KW-0378">Hydrolase</keyword>
<dbReference type="PANTHER" id="PTHR32227">
    <property type="entry name" value="GLUCAN ENDO-1,3-BETA-GLUCOSIDASE BG1-RELATED-RELATED"/>
    <property type="match status" value="1"/>
</dbReference>
<keyword evidence="9" id="KW-1015">Disulfide bond</keyword>
<keyword evidence="5" id="KW-0336">GPI-anchor</keyword>
<dbReference type="AlphaFoldDB" id="A0A7N0RH34"/>
<comment type="similarity">
    <text evidence="3 11">Belongs to the glycosyl hydrolase 17 family.</text>
</comment>
<dbReference type="GO" id="GO:0005975">
    <property type="term" value="P:carbohydrate metabolic process"/>
    <property type="evidence" value="ECO:0007669"/>
    <property type="project" value="InterPro"/>
</dbReference>
<evidence type="ECO:0000256" key="4">
    <source>
        <dbReference type="ARBA" id="ARBA00012780"/>
    </source>
</evidence>
<dbReference type="Proteomes" id="UP000594263">
    <property type="component" value="Unplaced"/>
</dbReference>
<evidence type="ECO:0000256" key="1">
    <source>
        <dbReference type="ARBA" id="ARBA00000382"/>
    </source>
</evidence>
<evidence type="ECO:0000256" key="11">
    <source>
        <dbReference type="RuleBase" id="RU004335"/>
    </source>
</evidence>
<dbReference type="InterPro" id="IPR000490">
    <property type="entry name" value="Glyco_hydro_17"/>
</dbReference>